<dbReference type="Pfam" id="PF07435">
    <property type="entry name" value="YycH"/>
    <property type="match status" value="1"/>
</dbReference>
<keyword evidence="1" id="KW-1133">Transmembrane helix</keyword>
<evidence type="ECO:0000259" key="2">
    <source>
        <dbReference type="Pfam" id="PF07435"/>
    </source>
</evidence>
<dbReference type="KEGG" id="wco:G7084_02295"/>
<evidence type="ECO:0000313" key="3">
    <source>
        <dbReference type="EMBL" id="QIL50257.1"/>
    </source>
</evidence>
<keyword evidence="1" id="KW-0812">Transmembrane</keyword>
<evidence type="ECO:0000313" key="4">
    <source>
        <dbReference type="Proteomes" id="UP000500741"/>
    </source>
</evidence>
<proteinExistence type="predicted"/>
<dbReference type="InterPro" id="IPR009996">
    <property type="entry name" value="YycH"/>
</dbReference>
<dbReference type="InterPro" id="IPR042274">
    <property type="entry name" value="YycH/YycI_2"/>
</dbReference>
<gene>
    <name evidence="3" type="ORF">G7084_02295</name>
</gene>
<keyword evidence="4" id="KW-1185">Reference proteome</keyword>
<dbReference type="Gene3D" id="3.30.310.160">
    <property type="entry name" value="YycH protein, domain 2"/>
    <property type="match status" value="1"/>
</dbReference>
<keyword evidence="1" id="KW-0472">Membrane</keyword>
<dbReference type="Proteomes" id="UP000500741">
    <property type="component" value="Chromosome"/>
</dbReference>
<evidence type="ECO:0000256" key="1">
    <source>
        <dbReference type="SAM" id="Phobius"/>
    </source>
</evidence>
<accession>A0A6G8AZ43</accession>
<sequence>MRNSIRKLLSYIPERIRQDWRSIVLTVLVLTSLILTALVVQQVVTQNQGTSQSNNVSQNNLNINQQINYNVNQLVTIDADGKAELVMENRADINQLTQLVKKWQVGKPTIEKYNQRSFSEKIYAKNTMLLGYGNPVSKQVLWDTFGMQFQIKDTNGISWVQIAQDDHLKGINFIDTKHRTIYHFPQIQRDQALHQIKLSKKRIPIQLGYQHNNIEITRLAPTKLSQRSYVVAHEAADDIVERLFDGNNQNQHAQSNQQMIYTDGHQRRLVKKDVQKKYVYDYYPSLLKLNNFNQRIDYATKLIHGVYAGDDNLEYLQIKGEGHELYFQPYVDNLPVFNSQGLGAVTFKQYSKQHIKLTFSSDSLKVPLPIEDNQKVVLPAWTTVLQKLKKAGLASADITNWTIGYQWIVQDNDLALLKPAWFIQIKNGKWITVDKYLEGGAT</sequence>
<name>A0A6G8AZ43_9LACO</name>
<dbReference type="AlphaFoldDB" id="A0A6G8AZ43"/>
<reference evidence="3 4" key="1">
    <citation type="submission" date="2020-03" db="EMBL/GenBank/DDBJ databases">
        <title>Weissella sp. nov., isolated from Cybister lewisianus.</title>
        <authorList>
            <person name="Hyun D.-W."/>
            <person name="Bae J.-W."/>
        </authorList>
    </citation>
    <scope>NUCLEOTIDE SEQUENCE [LARGE SCALE GENOMIC DNA]</scope>
    <source>
        <strain evidence="3 4">HDW19</strain>
    </source>
</reference>
<organism evidence="3 4">
    <name type="scientific">Weissella coleopterorum</name>
    <dbReference type="NCBI Taxonomy" id="2714949"/>
    <lineage>
        <taxon>Bacteria</taxon>
        <taxon>Bacillati</taxon>
        <taxon>Bacillota</taxon>
        <taxon>Bacilli</taxon>
        <taxon>Lactobacillales</taxon>
        <taxon>Lactobacillaceae</taxon>
        <taxon>Weissella</taxon>
    </lineage>
</organism>
<protein>
    <recommendedName>
        <fullName evidence="2">Regulatory protein YycH domain-containing protein</fullName>
    </recommendedName>
</protein>
<dbReference type="EMBL" id="CP049888">
    <property type="protein sequence ID" value="QIL50257.1"/>
    <property type="molecule type" value="Genomic_DNA"/>
</dbReference>
<dbReference type="RefSeq" id="WP_166009688.1">
    <property type="nucleotide sequence ID" value="NZ_CP049888.1"/>
</dbReference>
<feature type="transmembrane region" description="Helical" evidence="1">
    <location>
        <begin position="20"/>
        <end position="40"/>
    </location>
</feature>
<feature type="domain" description="Regulatory protein YycH" evidence="2">
    <location>
        <begin position="20"/>
        <end position="441"/>
    </location>
</feature>